<organism evidence="1 2">
    <name type="scientific">Candidatus Nomurabacteria bacterium CG1_02_47_685</name>
    <dbReference type="NCBI Taxonomy" id="1805282"/>
    <lineage>
        <taxon>Bacteria</taxon>
        <taxon>Candidatus Nomuraibacteriota</taxon>
    </lineage>
</organism>
<name>A0A1J4VEN8_9BACT</name>
<proteinExistence type="predicted"/>
<dbReference type="EMBL" id="MNVO01000031">
    <property type="protein sequence ID" value="OIO32663.1"/>
    <property type="molecule type" value="Genomic_DNA"/>
</dbReference>
<dbReference type="STRING" id="1805282.AUJ44_02000"/>
<dbReference type="AlphaFoldDB" id="A0A1J4VEN8"/>
<evidence type="ECO:0000313" key="2">
    <source>
        <dbReference type="Proteomes" id="UP000183206"/>
    </source>
</evidence>
<sequence length="92" mass="10035">MDNTEQYKNLMSEIIAKQIVILGPEIAVLKARNVPSLTVSDDGSVSEINGEPDKALQQLIDNYVELSGQIVKNALGTIFLKYPSVNKPGGYK</sequence>
<protein>
    <submittedName>
        <fullName evidence="1">Uncharacterized protein</fullName>
    </submittedName>
</protein>
<evidence type="ECO:0000313" key="1">
    <source>
        <dbReference type="EMBL" id="OIO32663.1"/>
    </source>
</evidence>
<accession>A0A1J4VEN8</accession>
<dbReference type="Proteomes" id="UP000183206">
    <property type="component" value="Unassembled WGS sequence"/>
</dbReference>
<comment type="caution">
    <text evidence="1">The sequence shown here is derived from an EMBL/GenBank/DDBJ whole genome shotgun (WGS) entry which is preliminary data.</text>
</comment>
<gene>
    <name evidence="1" type="ORF">AUJ44_02000</name>
</gene>
<reference evidence="1 2" key="1">
    <citation type="journal article" date="2016" name="Environ. Microbiol.">
        <title>Genomic resolution of a cold subsurface aquifer community provides metabolic insights for novel microbes adapted to high CO concentrations.</title>
        <authorList>
            <person name="Probst A.J."/>
            <person name="Castelle C.J."/>
            <person name="Singh A."/>
            <person name="Brown C.T."/>
            <person name="Anantharaman K."/>
            <person name="Sharon I."/>
            <person name="Hug L.A."/>
            <person name="Burstein D."/>
            <person name="Emerson J.B."/>
            <person name="Thomas B.C."/>
            <person name="Banfield J.F."/>
        </authorList>
    </citation>
    <scope>NUCLEOTIDE SEQUENCE [LARGE SCALE GENOMIC DNA]</scope>
    <source>
        <strain evidence="1">CG1_02_47_685</strain>
    </source>
</reference>